<proteinExistence type="predicted"/>
<dbReference type="EMBL" id="JARBJD010000062">
    <property type="protein sequence ID" value="KAK2955842.1"/>
    <property type="molecule type" value="Genomic_DNA"/>
</dbReference>
<dbReference type="InterPro" id="IPR055459">
    <property type="entry name" value="OST48_MD"/>
</dbReference>
<keyword evidence="1" id="KW-0472">Membrane</keyword>
<comment type="caution">
    <text evidence="3">The sequence shown here is derived from an EMBL/GenBank/DDBJ whole genome shotgun (WGS) entry which is preliminary data.</text>
</comment>
<keyword evidence="1" id="KW-0812">Transmembrane</keyword>
<protein>
    <submittedName>
        <fullName evidence="3">Dolichyl-diphosphooligosaccharide--protein glycosyltransferase 48 kDa subunit</fullName>
    </submittedName>
</protein>
<dbReference type="Proteomes" id="UP001281761">
    <property type="component" value="Unassembled WGS sequence"/>
</dbReference>
<dbReference type="Pfam" id="PF23358">
    <property type="entry name" value="OST48_MD"/>
    <property type="match status" value="1"/>
</dbReference>
<evidence type="ECO:0000256" key="1">
    <source>
        <dbReference type="SAM" id="Phobius"/>
    </source>
</evidence>
<dbReference type="PANTHER" id="PTHR10830">
    <property type="entry name" value="DOLICHYL-DIPHOSPHOOLIGOSACCHARIDE--PROTEIN GLYCOSYLTRANSFERASE 48 KDA SUBUNIT"/>
    <property type="match status" value="1"/>
</dbReference>
<keyword evidence="4" id="KW-1185">Reference proteome</keyword>
<reference evidence="3 4" key="1">
    <citation type="journal article" date="2022" name="bioRxiv">
        <title>Genomics of Preaxostyla Flagellates Illuminates Evolutionary Transitions and the Path Towards Mitochondrial Loss.</title>
        <authorList>
            <person name="Novak L.V.F."/>
            <person name="Treitli S.C."/>
            <person name="Pyrih J."/>
            <person name="Halakuc P."/>
            <person name="Pipaliya S.V."/>
            <person name="Vacek V."/>
            <person name="Brzon O."/>
            <person name="Soukal P."/>
            <person name="Eme L."/>
            <person name="Dacks J.B."/>
            <person name="Karnkowska A."/>
            <person name="Elias M."/>
            <person name="Hampl V."/>
        </authorList>
    </citation>
    <scope>NUCLEOTIDE SEQUENCE [LARGE SCALE GENOMIC DNA]</scope>
    <source>
        <strain evidence="3">NAU3</strain>
        <tissue evidence="3">Gut</tissue>
    </source>
</reference>
<evidence type="ECO:0000259" key="2">
    <source>
        <dbReference type="Pfam" id="PF23358"/>
    </source>
</evidence>
<gene>
    <name evidence="3" type="ORF">BLNAU_9193</name>
</gene>
<feature type="transmembrane region" description="Helical" evidence="1">
    <location>
        <begin position="333"/>
        <end position="357"/>
    </location>
</feature>
<keyword evidence="1" id="KW-1133">Transmembrane helix</keyword>
<sequence length="373" mass="42427">MLSLFALIIASIHPFKVDIFGSLDEMSQFSDSIQALGIEIDEIDDLNSLLVNGEYTADGLIINQNFENNQLVLDYLNHGHSVIIILEEGAESSNNFLEEIDLTMDSQTEKSETCSFYSPTQDKTLDSLRCTGFKLDKDEDLKPHFFPIIRNSEGENYGVAIQGTNGARLVVFGAPALLYDNTFAKYPDNRQAARSLLSWVFGFTGKMRSRDFTFKNLRDGSVSPKEIRINDTIEVSIVFETFDIEEQKWVGWNADDVQLDVSMLTPRIRQTMTNKGNGLFETVVQVPDLFGVYTLVIDYEARGYTPLNITQQLMIRPFRHDEKARFLPSAYPFYTVVWCIMIVAILVMVIPAFTLSAPFFRRPLPKKEETKEK</sequence>
<name>A0ABQ9XWI3_9EUKA</name>
<accession>A0ABQ9XWI3</accession>
<feature type="domain" description="OST48 middle" evidence="2">
    <location>
        <begin position="220"/>
        <end position="349"/>
    </location>
</feature>
<organism evidence="3 4">
    <name type="scientific">Blattamonas nauphoetae</name>
    <dbReference type="NCBI Taxonomy" id="2049346"/>
    <lineage>
        <taxon>Eukaryota</taxon>
        <taxon>Metamonada</taxon>
        <taxon>Preaxostyla</taxon>
        <taxon>Oxymonadida</taxon>
        <taxon>Blattamonas</taxon>
    </lineage>
</organism>
<evidence type="ECO:0000313" key="3">
    <source>
        <dbReference type="EMBL" id="KAK2955842.1"/>
    </source>
</evidence>
<evidence type="ECO:0000313" key="4">
    <source>
        <dbReference type="Proteomes" id="UP001281761"/>
    </source>
</evidence>
<dbReference type="InterPro" id="IPR005013">
    <property type="entry name" value="DDOST_48_kDa_subunit"/>
</dbReference>
<dbReference type="PANTHER" id="PTHR10830:SF0">
    <property type="entry name" value="DOLICHYL-DIPHOSPHOOLIGOSACCHARIDE--PROTEIN GLYCOSYLTRANSFERASE 48 KDA SUBUNIT"/>
    <property type="match status" value="1"/>
</dbReference>